<feature type="compositionally biased region" description="Basic and acidic residues" evidence="1">
    <location>
        <begin position="343"/>
        <end position="398"/>
    </location>
</feature>
<name>A0A9X0WB16_9GAMM</name>
<keyword evidence="3" id="KW-1185">Reference proteome</keyword>
<dbReference type="RefSeq" id="WP_200245231.1">
    <property type="nucleotide sequence ID" value="NZ_NRRY01000023.1"/>
</dbReference>
<feature type="region of interest" description="Disordered" evidence="1">
    <location>
        <begin position="326"/>
        <end position="398"/>
    </location>
</feature>
<organism evidence="2 3">
    <name type="scientific">Lamprobacter modestohalophilus</name>
    <dbReference type="NCBI Taxonomy" id="1064514"/>
    <lineage>
        <taxon>Bacteria</taxon>
        <taxon>Pseudomonadati</taxon>
        <taxon>Pseudomonadota</taxon>
        <taxon>Gammaproteobacteria</taxon>
        <taxon>Chromatiales</taxon>
        <taxon>Chromatiaceae</taxon>
        <taxon>Lamprobacter</taxon>
    </lineage>
</organism>
<dbReference type="EMBL" id="NRRY01000023">
    <property type="protein sequence ID" value="MBK1619608.1"/>
    <property type="molecule type" value="Genomic_DNA"/>
</dbReference>
<evidence type="ECO:0000313" key="3">
    <source>
        <dbReference type="Proteomes" id="UP001138768"/>
    </source>
</evidence>
<accession>A0A9X0WB16</accession>
<proteinExistence type="predicted"/>
<comment type="caution">
    <text evidence="2">The sequence shown here is derived from an EMBL/GenBank/DDBJ whole genome shotgun (WGS) entry which is preliminary data.</text>
</comment>
<evidence type="ECO:0000313" key="2">
    <source>
        <dbReference type="EMBL" id="MBK1619608.1"/>
    </source>
</evidence>
<evidence type="ECO:0000256" key="1">
    <source>
        <dbReference type="SAM" id="MobiDB-lite"/>
    </source>
</evidence>
<gene>
    <name evidence="2" type="ORF">CKO42_14395</name>
</gene>
<reference evidence="2 3" key="1">
    <citation type="journal article" date="2020" name="Microorganisms">
        <title>Osmotic Adaptation and Compatible Solute Biosynthesis of Phototrophic Bacteria as Revealed from Genome Analyses.</title>
        <authorList>
            <person name="Imhoff J.F."/>
            <person name="Rahn T."/>
            <person name="Kunzel S."/>
            <person name="Keller A."/>
            <person name="Neulinger S.C."/>
        </authorList>
    </citation>
    <scope>NUCLEOTIDE SEQUENCE [LARGE SCALE GENOMIC DNA]</scope>
    <source>
        <strain evidence="2 3">DSM 25653</strain>
    </source>
</reference>
<dbReference type="AlphaFoldDB" id="A0A9X0WB16"/>
<protein>
    <submittedName>
        <fullName evidence="2">Uncharacterized protein</fullName>
    </submittedName>
</protein>
<dbReference type="Proteomes" id="UP001138768">
    <property type="component" value="Unassembled WGS sequence"/>
</dbReference>
<feature type="compositionally biased region" description="Low complexity" evidence="1">
    <location>
        <begin position="244"/>
        <end position="262"/>
    </location>
</feature>
<feature type="region of interest" description="Disordered" evidence="1">
    <location>
        <begin position="232"/>
        <end position="266"/>
    </location>
</feature>
<sequence length="495" mass="53193">MASIDSETEQQGPIWELVGLSDYRLPSAPTATSARRGLSSLMRLFGRRQPASQGPVKTEDELHRLEPERLEAIISPIDWHPAAQLLQQALEQRSKLDPAWFIISPPAAGYAGLLETWAAQQAAACIPSPTYEIVAGDHSGWLADLPAGDAPWTLPRLERCWLRHPAGLGLVRELFDRLLSGKLGFGLIGCDSWAWAYLRYVVPTQAVRALTLQALDGERLANWLGQLAAGGPAELSTGSPTGSPTVKQKGTPTVTPTGTSTGLPNRLSVAHSLRPRRFRHAQSGNLLLSVNDDEEIGVTSELRYLAAQSRGNPGVALQLWRSRLRSEPDKPEAVEAEADDESDAKAGDESGEEAGGKTADKADGKAVDKASDKAGDTVGDKAGDKTGDRGSDKTGDKPKVETIWVAPAVDLELPSGLDEAEALILHALLLHDGLPTEVVEGLLPHARFQTHSLLLQLAAVEVIRSEPDGCWRVTAFAYAAVRSFLAGRRFLVDDV</sequence>